<name>A0A411E8Y5_9FLAO</name>
<dbReference type="InterPro" id="IPR003749">
    <property type="entry name" value="ThiS/MoaD-like"/>
</dbReference>
<dbReference type="RefSeq" id="WP_129603899.1">
    <property type="nucleotide sequence ID" value="NZ_CP035544.1"/>
</dbReference>
<dbReference type="InterPro" id="IPR044672">
    <property type="entry name" value="MOCS2A"/>
</dbReference>
<evidence type="ECO:0000256" key="3">
    <source>
        <dbReference type="ARBA" id="ARBA00024247"/>
    </source>
</evidence>
<dbReference type="PANTHER" id="PTHR33359:SF1">
    <property type="entry name" value="MOLYBDOPTERIN SYNTHASE SULFUR CARRIER SUBUNIT"/>
    <property type="match status" value="1"/>
</dbReference>
<evidence type="ECO:0000313" key="4">
    <source>
        <dbReference type="EMBL" id="QBA64176.1"/>
    </source>
</evidence>
<accession>A0A411E8Y5</accession>
<dbReference type="Pfam" id="PF02597">
    <property type="entry name" value="ThiS"/>
    <property type="match status" value="1"/>
</dbReference>
<proteinExistence type="inferred from homology"/>
<evidence type="ECO:0000256" key="1">
    <source>
        <dbReference type="ARBA" id="ARBA00022741"/>
    </source>
</evidence>
<reference evidence="4 5" key="1">
    <citation type="submission" date="2019-01" db="EMBL/GenBank/DDBJ databases">
        <title>Muriicola soli sp. nov., isolated from soil.</title>
        <authorList>
            <person name="Kang H.J."/>
            <person name="Kim S.B."/>
        </authorList>
    </citation>
    <scope>NUCLEOTIDE SEQUENCE [LARGE SCALE GENOMIC DNA]</scope>
    <source>
        <strain evidence="4 5">MMS17-SY002</strain>
    </source>
</reference>
<dbReference type="EMBL" id="CP035544">
    <property type="protein sequence ID" value="QBA64176.1"/>
    <property type="molecule type" value="Genomic_DNA"/>
</dbReference>
<keyword evidence="5" id="KW-1185">Reference proteome</keyword>
<dbReference type="InterPro" id="IPR012675">
    <property type="entry name" value="Beta-grasp_dom_sf"/>
</dbReference>
<dbReference type="OrthoDB" id="598356at2"/>
<dbReference type="InterPro" id="IPR016155">
    <property type="entry name" value="Mopterin_synth/thiamin_S_b"/>
</dbReference>
<dbReference type="GO" id="GO:0000166">
    <property type="term" value="F:nucleotide binding"/>
    <property type="evidence" value="ECO:0007669"/>
    <property type="project" value="UniProtKB-KW"/>
</dbReference>
<gene>
    <name evidence="4" type="ORF">EQY75_06315</name>
</gene>
<protein>
    <recommendedName>
        <fullName evidence="3">Molybdopterin synthase sulfur carrier subunit</fullName>
    </recommendedName>
</protein>
<keyword evidence="1" id="KW-0547">Nucleotide-binding</keyword>
<dbReference type="Gene3D" id="3.10.20.30">
    <property type="match status" value="1"/>
</dbReference>
<dbReference type="GO" id="GO:1990133">
    <property type="term" value="C:molybdopterin adenylyltransferase complex"/>
    <property type="evidence" value="ECO:0007669"/>
    <property type="project" value="TreeGrafter"/>
</dbReference>
<dbReference type="CDD" id="cd00754">
    <property type="entry name" value="Ubl_MoaD"/>
    <property type="match status" value="1"/>
</dbReference>
<dbReference type="GO" id="GO:0006777">
    <property type="term" value="P:Mo-molybdopterin cofactor biosynthetic process"/>
    <property type="evidence" value="ECO:0007669"/>
    <property type="project" value="InterPro"/>
</dbReference>
<dbReference type="AlphaFoldDB" id="A0A411E8Y5"/>
<evidence type="ECO:0000313" key="5">
    <source>
        <dbReference type="Proteomes" id="UP000290889"/>
    </source>
</evidence>
<dbReference type="KEGG" id="mur:EQY75_06315"/>
<evidence type="ECO:0000256" key="2">
    <source>
        <dbReference type="ARBA" id="ARBA00024200"/>
    </source>
</evidence>
<dbReference type="Proteomes" id="UP000290889">
    <property type="component" value="Chromosome"/>
</dbReference>
<dbReference type="SUPFAM" id="SSF54285">
    <property type="entry name" value="MoaD/ThiS"/>
    <property type="match status" value="1"/>
</dbReference>
<sequence>MTILLFGITRDIVGGPTIEVPEDKTTSISSVEKLKQYVFDQFPALNRLSSIAVAVNNEYANDHTPLIETDEIALIPPVSGG</sequence>
<dbReference type="PANTHER" id="PTHR33359">
    <property type="entry name" value="MOLYBDOPTERIN SYNTHASE SULFUR CARRIER SUBUNIT"/>
    <property type="match status" value="1"/>
</dbReference>
<organism evidence="4 5">
    <name type="scientific">Muriicola soli</name>
    <dbReference type="NCBI Taxonomy" id="2507538"/>
    <lineage>
        <taxon>Bacteria</taxon>
        <taxon>Pseudomonadati</taxon>
        <taxon>Bacteroidota</taxon>
        <taxon>Flavobacteriia</taxon>
        <taxon>Flavobacteriales</taxon>
        <taxon>Flavobacteriaceae</taxon>
        <taxon>Muriicola</taxon>
    </lineage>
</organism>
<comment type="similarity">
    <text evidence="2">Belongs to the MoaD family.</text>
</comment>